<reference evidence="2 3" key="1">
    <citation type="submission" date="2013-07" db="EMBL/GenBank/DDBJ databases">
        <title>Thioclava pacifica DSM 10166 Genome Sequencing.</title>
        <authorList>
            <person name="Lai Q."/>
            <person name="Shao Z."/>
        </authorList>
    </citation>
    <scope>NUCLEOTIDE SEQUENCE [LARGE SCALE GENOMIC DNA]</scope>
    <source>
        <strain evidence="2 3">DSM 10166</strain>
    </source>
</reference>
<accession>A0A074J8S8</accession>
<keyword evidence="3" id="KW-1185">Reference proteome</keyword>
<protein>
    <recommendedName>
        <fullName evidence="4">PepSY domain-containing protein</fullName>
    </recommendedName>
</protein>
<organism evidence="2 3">
    <name type="scientific">Thioclava pacifica DSM 10166</name>
    <dbReference type="NCBI Taxonomy" id="1353537"/>
    <lineage>
        <taxon>Bacteria</taxon>
        <taxon>Pseudomonadati</taxon>
        <taxon>Pseudomonadota</taxon>
        <taxon>Alphaproteobacteria</taxon>
        <taxon>Rhodobacterales</taxon>
        <taxon>Paracoccaceae</taxon>
        <taxon>Thioclava</taxon>
    </lineage>
</organism>
<dbReference type="AlphaFoldDB" id="A0A074J8S8"/>
<dbReference type="EMBL" id="AUND01000034">
    <property type="protein sequence ID" value="KEO51993.1"/>
    <property type="molecule type" value="Genomic_DNA"/>
</dbReference>
<evidence type="ECO:0000313" key="2">
    <source>
        <dbReference type="EMBL" id="KEO51993.1"/>
    </source>
</evidence>
<keyword evidence="1" id="KW-0732">Signal</keyword>
<feature type="signal peptide" evidence="1">
    <location>
        <begin position="1"/>
        <end position="24"/>
    </location>
</feature>
<dbReference type="RefSeq" id="WP_038078486.1">
    <property type="nucleotide sequence ID" value="NZ_AUND01000034.1"/>
</dbReference>
<evidence type="ECO:0008006" key="4">
    <source>
        <dbReference type="Google" id="ProtNLM"/>
    </source>
</evidence>
<sequence>MTYLPRYALIAVIGAALSPIAVMAEGPTKWLTSGDTAQITLASSDMSTAPTPSVRNDKLWEQGQRITRNYVRIRQPGNFGLNPTATYWRSYDYIYRVDAKTGEVLAQVGKADTIIGH</sequence>
<dbReference type="OrthoDB" id="7862438at2"/>
<proteinExistence type="predicted"/>
<dbReference type="Proteomes" id="UP000027432">
    <property type="component" value="Unassembled WGS sequence"/>
</dbReference>
<dbReference type="STRING" id="1353537.TP2_10985"/>
<feature type="chain" id="PRO_5001696498" description="PepSY domain-containing protein" evidence="1">
    <location>
        <begin position="25"/>
        <end position="117"/>
    </location>
</feature>
<dbReference type="eggNOG" id="ENOG5032DVZ">
    <property type="taxonomic scope" value="Bacteria"/>
</dbReference>
<name>A0A074J8S8_9RHOB</name>
<comment type="caution">
    <text evidence="2">The sequence shown here is derived from an EMBL/GenBank/DDBJ whole genome shotgun (WGS) entry which is preliminary data.</text>
</comment>
<evidence type="ECO:0000313" key="3">
    <source>
        <dbReference type="Proteomes" id="UP000027432"/>
    </source>
</evidence>
<evidence type="ECO:0000256" key="1">
    <source>
        <dbReference type="SAM" id="SignalP"/>
    </source>
</evidence>
<gene>
    <name evidence="2" type="ORF">TP2_10985</name>
</gene>